<evidence type="ECO:0000256" key="5">
    <source>
        <dbReference type="ARBA" id="ARBA00022692"/>
    </source>
</evidence>
<dbReference type="GO" id="GO:0042795">
    <property type="term" value="P:snRNA transcription by RNA polymerase II"/>
    <property type="evidence" value="ECO:0007669"/>
    <property type="project" value="TreeGrafter"/>
</dbReference>
<organism evidence="14 15">
    <name type="scientific">Coptotermes formosanus</name>
    <name type="common">Formosan subterranean termite</name>
    <dbReference type="NCBI Taxonomy" id="36987"/>
    <lineage>
        <taxon>Eukaryota</taxon>
        <taxon>Metazoa</taxon>
        <taxon>Ecdysozoa</taxon>
        <taxon>Arthropoda</taxon>
        <taxon>Hexapoda</taxon>
        <taxon>Insecta</taxon>
        <taxon>Pterygota</taxon>
        <taxon>Neoptera</taxon>
        <taxon>Polyneoptera</taxon>
        <taxon>Dictyoptera</taxon>
        <taxon>Blattodea</taxon>
        <taxon>Blattoidea</taxon>
        <taxon>Termitoidae</taxon>
        <taxon>Rhinotermitidae</taxon>
        <taxon>Coptotermes</taxon>
    </lineage>
</organism>
<protein>
    <submittedName>
        <fullName evidence="14">Uncharacterized protein</fullName>
    </submittedName>
</protein>
<evidence type="ECO:0000256" key="13">
    <source>
        <dbReference type="SAM" id="Phobius"/>
    </source>
</evidence>
<keyword evidence="3 12" id="KW-0813">Transport</keyword>
<dbReference type="Gene3D" id="2.60.470.10">
    <property type="entry name" value="Acid-sensing ion channels like domains"/>
    <property type="match status" value="1"/>
</dbReference>
<keyword evidence="5 12" id="KW-0812">Transmembrane</keyword>
<evidence type="ECO:0000256" key="9">
    <source>
        <dbReference type="ARBA" id="ARBA00023136"/>
    </source>
</evidence>
<comment type="similarity">
    <text evidence="2 12">Belongs to the amiloride-sensitive sodium channel (TC 1.A.6) family.</text>
</comment>
<keyword evidence="11 12" id="KW-0407">Ion channel</keyword>
<gene>
    <name evidence="14" type="ORF">Cfor_05957</name>
</gene>
<dbReference type="GO" id="GO:0005272">
    <property type="term" value="F:sodium channel activity"/>
    <property type="evidence" value="ECO:0007669"/>
    <property type="project" value="UniProtKB-KW"/>
</dbReference>
<sequence length="782" mass="89435">MNGVCYMSEHSSIPRCNSVSTGKCLPKFEKIVGNEKEINFNRRKRRKICWTPNRPYHSRRKAVTAATCRTLLCNHIRLFGEETSLHGFRYIISPKSRLAEKLLWSAVCIICVSVAIVMMDIVWLRFQDSPTVTTVETTTYPIWNIPFPAVTLCNNNKVHKSAAIALAKNLSERLQMKNSSVLEVLAMLPALINFREINDQQAQKFQEVLLGAGYDVPNLMLQANYILNYVNMCLQLAPPCETLLAKCVWLDTVKNCSDLFQVSKSVMGMCCSFNYYGVKDNLRVVQRDQEDHIHYAYGAGRHAGLTVVLDTQQPEYFAPLDPMIGIWAMFHDPEDYPDTGLHTALVEPGRLVTVMLEAQVIESADKVRRINVESRQCWFDDEVAVVQSSPTYSFQTCITECRMKVFQEKCSCIPFFYPLFGQYLSLNSFGRNLMHNETEGMNCTCQPQCTDKSYLFDRETAVSEPRYSRTESVLRNVSNASVLHVFFRGITCMKYARDAYMTWDVVFDMNCQYIASGVKTDCQKLLERFTATGSVRFKEFVKIWKDMKFPCIYCGRESFAELYEFTEEVLKIAKDFFLPPNSLQTRLCGLYLLYGLYYKQPTVEDKDYLVKIRLNLKEWEDSTSLMCTVREERHYDALFIFSKLVAENAFHFCAMSREYGLEKSIRKYMERGSTSAEDLSPKSEVSILEESGLLNALDELSKKYYEIKCVLNSESGKDKPPDVLNYANQHITDDIRKLMATVGGAFRSDEEVEGGGIQESIGSRRRMLKDKACYGAGPSTAT</sequence>
<dbReference type="PANTHER" id="PTHR15131:SF3">
    <property type="entry name" value="SNRNA-ACTIVATING PROTEIN COMPLEX SUBUNIT 1"/>
    <property type="match status" value="1"/>
</dbReference>
<dbReference type="Pfam" id="PF00858">
    <property type="entry name" value="ASC"/>
    <property type="match status" value="1"/>
</dbReference>
<keyword evidence="8 12" id="KW-0406">Ion transport</keyword>
<evidence type="ECO:0000256" key="6">
    <source>
        <dbReference type="ARBA" id="ARBA00022989"/>
    </source>
</evidence>
<evidence type="ECO:0000256" key="10">
    <source>
        <dbReference type="ARBA" id="ARBA00023201"/>
    </source>
</evidence>
<dbReference type="AlphaFoldDB" id="A0A6L2PUZ6"/>
<keyword evidence="4 12" id="KW-0894">Sodium channel</keyword>
<dbReference type="EMBL" id="BLKM01012412">
    <property type="protein sequence ID" value="GFG36346.1"/>
    <property type="molecule type" value="Genomic_DNA"/>
</dbReference>
<dbReference type="GO" id="GO:0043565">
    <property type="term" value="F:sequence-specific DNA binding"/>
    <property type="evidence" value="ECO:0007669"/>
    <property type="project" value="TreeGrafter"/>
</dbReference>
<keyword evidence="7" id="KW-0915">Sodium</keyword>
<dbReference type="GO" id="GO:0016020">
    <property type="term" value="C:membrane"/>
    <property type="evidence" value="ECO:0007669"/>
    <property type="project" value="UniProtKB-SubCell"/>
</dbReference>
<dbReference type="GO" id="GO:0042796">
    <property type="term" value="P:snRNA transcription by RNA polymerase III"/>
    <property type="evidence" value="ECO:0007669"/>
    <property type="project" value="TreeGrafter"/>
</dbReference>
<evidence type="ECO:0000256" key="8">
    <source>
        <dbReference type="ARBA" id="ARBA00023065"/>
    </source>
</evidence>
<evidence type="ECO:0000256" key="11">
    <source>
        <dbReference type="ARBA" id="ARBA00023303"/>
    </source>
</evidence>
<dbReference type="GO" id="GO:0019185">
    <property type="term" value="C:snRNA-activating protein complex"/>
    <property type="evidence" value="ECO:0007669"/>
    <property type="project" value="TreeGrafter"/>
</dbReference>
<keyword evidence="15" id="KW-1185">Reference proteome</keyword>
<proteinExistence type="inferred from homology"/>
<comment type="caution">
    <text evidence="14">The sequence shown here is derived from an EMBL/GenBank/DDBJ whole genome shotgun (WGS) entry which is preliminary data.</text>
</comment>
<dbReference type="InterPro" id="IPR019188">
    <property type="entry name" value="SNAPC1"/>
</dbReference>
<dbReference type="InterPro" id="IPR001873">
    <property type="entry name" value="ENaC"/>
</dbReference>
<evidence type="ECO:0000256" key="4">
    <source>
        <dbReference type="ARBA" id="ARBA00022461"/>
    </source>
</evidence>
<keyword evidence="9 13" id="KW-0472">Membrane</keyword>
<name>A0A6L2PUZ6_COPFO</name>
<keyword evidence="10 12" id="KW-0739">Sodium transport</keyword>
<evidence type="ECO:0000256" key="2">
    <source>
        <dbReference type="ARBA" id="ARBA00007193"/>
    </source>
</evidence>
<comment type="subcellular location">
    <subcellularLocation>
        <location evidence="1">Membrane</location>
        <topology evidence="1">Multi-pass membrane protein</topology>
    </subcellularLocation>
</comment>
<reference evidence="15" key="1">
    <citation type="submission" date="2020-01" db="EMBL/GenBank/DDBJ databases">
        <title>Draft genome sequence of the Termite Coptotermes fromosanus.</title>
        <authorList>
            <person name="Itakura S."/>
            <person name="Yosikawa Y."/>
            <person name="Umezawa K."/>
        </authorList>
    </citation>
    <scope>NUCLEOTIDE SEQUENCE [LARGE SCALE GENOMIC DNA]</scope>
</reference>
<dbReference type="InParanoid" id="A0A6L2PUZ6"/>
<evidence type="ECO:0000256" key="7">
    <source>
        <dbReference type="ARBA" id="ARBA00023053"/>
    </source>
</evidence>
<dbReference type="PRINTS" id="PR01078">
    <property type="entry name" value="AMINACHANNEL"/>
</dbReference>
<evidence type="ECO:0000256" key="12">
    <source>
        <dbReference type="RuleBase" id="RU000679"/>
    </source>
</evidence>
<dbReference type="Pfam" id="PF09808">
    <property type="entry name" value="SNAPC1"/>
    <property type="match status" value="1"/>
</dbReference>
<keyword evidence="6 13" id="KW-1133">Transmembrane helix</keyword>
<evidence type="ECO:0000256" key="3">
    <source>
        <dbReference type="ARBA" id="ARBA00022448"/>
    </source>
</evidence>
<evidence type="ECO:0000313" key="14">
    <source>
        <dbReference type="EMBL" id="GFG36346.1"/>
    </source>
</evidence>
<accession>A0A6L2PUZ6</accession>
<evidence type="ECO:0000256" key="1">
    <source>
        <dbReference type="ARBA" id="ARBA00004141"/>
    </source>
</evidence>
<feature type="transmembrane region" description="Helical" evidence="13">
    <location>
        <begin position="102"/>
        <end position="124"/>
    </location>
</feature>
<dbReference type="PANTHER" id="PTHR15131">
    <property type="entry name" value="SMALL NUCLEAR RNA ACTIVATING COMPLEX, POLYPEPTIDE 1"/>
    <property type="match status" value="1"/>
</dbReference>
<dbReference type="Proteomes" id="UP000502823">
    <property type="component" value="Unassembled WGS sequence"/>
</dbReference>
<evidence type="ECO:0000313" key="15">
    <source>
        <dbReference type="Proteomes" id="UP000502823"/>
    </source>
</evidence>
<dbReference type="OrthoDB" id="20127at2759"/>